<gene>
    <name evidence="2" type="ORF">ACFPPC_23250</name>
</gene>
<dbReference type="RefSeq" id="WP_377011561.1">
    <property type="nucleotide sequence ID" value="NZ_JBHSLV010000055.1"/>
</dbReference>
<proteinExistence type="predicted"/>
<keyword evidence="2" id="KW-0560">Oxidoreductase</keyword>
<organism evidence="2 3">
    <name type="scientific">Bosea vestrisii</name>
    <dbReference type="NCBI Taxonomy" id="151416"/>
    <lineage>
        <taxon>Bacteria</taxon>
        <taxon>Pseudomonadati</taxon>
        <taxon>Pseudomonadota</taxon>
        <taxon>Alphaproteobacteria</taxon>
        <taxon>Hyphomicrobiales</taxon>
        <taxon>Boseaceae</taxon>
        <taxon>Bosea</taxon>
    </lineage>
</organism>
<accession>A0ABW0HFZ7</accession>
<evidence type="ECO:0000313" key="3">
    <source>
        <dbReference type="Proteomes" id="UP001596104"/>
    </source>
</evidence>
<dbReference type="Pfam" id="PF03992">
    <property type="entry name" value="ABM"/>
    <property type="match status" value="1"/>
</dbReference>
<dbReference type="Proteomes" id="UP001596104">
    <property type="component" value="Unassembled WGS sequence"/>
</dbReference>
<protein>
    <submittedName>
        <fullName evidence="2">Antibiotic biosynthesis monooxygenase</fullName>
    </submittedName>
</protein>
<keyword evidence="3" id="KW-1185">Reference proteome</keyword>
<evidence type="ECO:0000313" key="2">
    <source>
        <dbReference type="EMBL" id="MFC5395551.1"/>
    </source>
</evidence>
<dbReference type="EMBL" id="JBHSLV010000055">
    <property type="protein sequence ID" value="MFC5395551.1"/>
    <property type="molecule type" value="Genomic_DNA"/>
</dbReference>
<sequence>MATFNVVRFRIKPGREAEFLDAHRQGKANWPGLARGHIIKTGERAYCLIGEWEDLAALKGARDQMIATLNSFRDTLEDLGGGLGVTDAVSGDVVVDLRA</sequence>
<dbReference type="InterPro" id="IPR011008">
    <property type="entry name" value="Dimeric_a/b-barrel"/>
</dbReference>
<comment type="caution">
    <text evidence="2">The sequence shown here is derived from an EMBL/GenBank/DDBJ whole genome shotgun (WGS) entry which is preliminary data.</text>
</comment>
<dbReference type="InterPro" id="IPR007138">
    <property type="entry name" value="ABM_dom"/>
</dbReference>
<keyword evidence="2" id="KW-0503">Monooxygenase</keyword>
<dbReference type="SUPFAM" id="SSF54909">
    <property type="entry name" value="Dimeric alpha+beta barrel"/>
    <property type="match status" value="1"/>
</dbReference>
<evidence type="ECO:0000259" key="1">
    <source>
        <dbReference type="Pfam" id="PF03992"/>
    </source>
</evidence>
<feature type="domain" description="ABM" evidence="1">
    <location>
        <begin position="5"/>
        <end position="62"/>
    </location>
</feature>
<name>A0ABW0HFZ7_9HYPH</name>
<reference evidence="3" key="1">
    <citation type="journal article" date="2019" name="Int. J. Syst. Evol. Microbiol.">
        <title>The Global Catalogue of Microorganisms (GCM) 10K type strain sequencing project: providing services to taxonomists for standard genome sequencing and annotation.</title>
        <authorList>
            <consortium name="The Broad Institute Genomics Platform"/>
            <consortium name="The Broad Institute Genome Sequencing Center for Infectious Disease"/>
            <person name="Wu L."/>
            <person name="Ma J."/>
        </authorList>
    </citation>
    <scope>NUCLEOTIDE SEQUENCE [LARGE SCALE GENOMIC DNA]</scope>
    <source>
        <strain evidence="3">CGMCC 1.16326</strain>
    </source>
</reference>
<dbReference type="GO" id="GO:0004497">
    <property type="term" value="F:monooxygenase activity"/>
    <property type="evidence" value="ECO:0007669"/>
    <property type="project" value="UniProtKB-KW"/>
</dbReference>